<accession>A0A1M5PQF7</accession>
<protein>
    <submittedName>
        <fullName evidence="2">Uncharacterized protein</fullName>
    </submittedName>
</protein>
<feature type="compositionally biased region" description="Basic and acidic residues" evidence="1">
    <location>
        <begin position="104"/>
        <end position="116"/>
    </location>
</feature>
<feature type="region of interest" description="Disordered" evidence="1">
    <location>
        <begin position="60"/>
        <end position="116"/>
    </location>
</feature>
<feature type="region of interest" description="Disordered" evidence="1">
    <location>
        <begin position="26"/>
        <end position="48"/>
    </location>
</feature>
<name>A0A1M5PQF7_9FIRM</name>
<dbReference type="Proteomes" id="UP000242329">
    <property type="component" value="Unassembled WGS sequence"/>
</dbReference>
<dbReference type="EMBL" id="FQWY01000025">
    <property type="protein sequence ID" value="SHH04075.1"/>
    <property type="molecule type" value="Genomic_DNA"/>
</dbReference>
<proteinExistence type="predicted"/>
<evidence type="ECO:0000313" key="2">
    <source>
        <dbReference type="EMBL" id="SHH04075.1"/>
    </source>
</evidence>
<reference evidence="3" key="1">
    <citation type="submission" date="2016-11" db="EMBL/GenBank/DDBJ databases">
        <authorList>
            <person name="Varghese N."/>
            <person name="Submissions S."/>
        </authorList>
    </citation>
    <scope>NUCLEOTIDE SEQUENCE [LARGE SCALE GENOMIC DNA]</scope>
    <source>
        <strain evidence="3">DSM 11003</strain>
    </source>
</reference>
<evidence type="ECO:0000313" key="3">
    <source>
        <dbReference type="Proteomes" id="UP000242329"/>
    </source>
</evidence>
<dbReference type="PROSITE" id="PS51257">
    <property type="entry name" value="PROKAR_LIPOPROTEIN"/>
    <property type="match status" value="1"/>
</dbReference>
<organism evidence="2 3">
    <name type="scientific">Thermosyntropha lipolytica DSM 11003</name>
    <dbReference type="NCBI Taxonomy" id="1123382"/>
    <lineage>
        <taxon>Bacteria</taxon>
        <taxon>Bacillati</taxon>
        <taxon>Bacillota</taxon>
        <taxon>Clostridia</taxon>
        <taxon>Eubacteriales</taxon>
        <taxon>Syntrophomonadaceae</taxon>
        <taxon>Thermosyntropha</taxon>
    </lineage>
</organism>
<keyword evidence="3" id="KW-1185">Reference proteome</keyword>
<sequence>MPKIRGVFLLMVIFLILGWAAGCGSQGKNVPKKPAGEEKPKAPPALNKIIDDIDKINEELANKISKQPKKAGNENDAAKNNQEMTDNIGEGGGKGGKGDSSLSSKERGDEDYSKEEQLVKKMYKEWNLLEPDLVKAGIGNKERNDFRQGLDDLALAVQKKKREEALRAAIAMYKYYAGINKVFSGVVPPNFYLVKYEALSGAFFAAQGDFNQAEEHMESLFEYWNMLKMQKKADDAKLFNRTEFSLYDLQKAVENKEALLIPMKIEVVQNNLEEVEDSLSKM</sequence>
<dbReference type="AlphaFoldDB" id="A0A1M5PQF7"/>
<evidence type="ECO:0000256" key="1">
    <source>
        <dbReference type="SAM" id="MobiDB-lite"/>
    </source>
</evidence>
<gene>
    <name evidence="2" type="ORF">SAMN02745221_01541</name>
</gene>
<dbReference type="STRING" id="1123382.SAMN02745221_01541"/>